<protein>
    <recommendedName>
        <fullName evidence="3">Glycoside hydrolase family 5 domain-containing protein</fullName>
    </recommendedName>
</protein>
<dbReference type="KEGG" id="pgin:FRZ67_17700"/>
<proteinExistence type="predicted"/>
<dbReference type="EMBL" id="CP042435">
    <property type="protein sequence ID" value="QEC69055.1"/>
    <property type="molecule type" value="Genomic_DNA"/>
</dbReference>
<dbReference type="AlphaFoldDB" id="A0A5B8VDC9"/>
<evidence type="ECO:0000313" key="2">
    <source>
        <dbReference type="Proteomes" id="UP000321533"/>
    </source>
</evidence>
<dbReference type="OrthoDB" id="9801163at2"/>
<dbReference type="Gene3D" id="3.20.20.80">
    <property type="entry name" value="Glycosidases"/>
    <property type="match status" value="1"/>
</dbReference>
<dbReference type="InterPro" id="IPR017853">
    <property type="entry name" value="GH"/>
</dbReference>
<reference evidence="1 2" key="1">
    <citation type="journal article" date="2016" name="Int. J. Syst. Evol. Microbiol.">
        <title>Panacibacter ginsenosidivorans gen. nov., sp. nov., with ginsenoside converting activity isolated from soil of a ginseng field.</title>
        <authorList>
            <person name="Siddiqi M.Z."/>
            <person name="Muhammad Shafi S."/>
            <person name="Choi K.D."/>
            <person name="Im W.T."/>
        </authorList>
    </citation>
    <scope>NUCLEOTIDE SEQUENCE [LARGE SCALE GENOMIC DNA]</scope>
    <source>
        <strain evidence="1 2">Gsoil1550</strain>
    </source>
</reference>
<sequence length="338" mass="36618">MSIQLSGNGAGILMPKKLILPVFTVFFISLFASCKKEIAPSQSTDALSNSLTAQESSMAITTSSTNFGALISGSTTINDEITICQKLGVKYVRYAIILKDFTGVDKGYEKWVNAGYKVLLNLNYDNVTSNTGKRSPVPFPTDMVQYRSLLTKVLDKYQPEIAVIENEPCTDQFHSGPIEDYITELKTAVDVCNKRGIAVADGGLHVDYVELVMSGWASKTANSLETQKLIAAYKTMNLTYVNTHVASPFNSNQNVYPVGTLENDADYLRTQTGKPVICNEYNQNSTSTTLMTGTVGGFKAGNYKYVITRSGSGTDGGASLNQGTSLTSLGKAYRDAIQ</sequence>
<organism evidence="1 2">
    <name type="scientific">Panacibacter ginsenosidivorans</name>
    <dbReference type="NCBI Taxonomy" id="1813871"/>
    <lineage>
        <taxon>Bacteria</taxon>
        <taxon>Pseudomonadati</taxon>
        <taxon>Bacteroidota</taxon>
        <taxon>Chitinophagia</taxon>
        <taxon>Chitinophagales</taxon>
        <taxon>Chitinophagaceae</taxon>
        <taxon>Panacibacter</taxon>
    </lineage>
</organism>
<keyword evidence="2" id="KW-1185">Reference proteome</keyword>
<evidence type="ECO:0000313" key="1">
    <source>
        <dbReference type="EMBL" id="QEC69055.1"/>
    </source>
</evidence>
<gene>
    <name evidence="1" type="ORF">FRZ67_17700</name>
</gene>
<dbReference type="SUPFAM" id="SSF51445">
    <property type="entry name" value="(Trans)glycosidases"/>
    <property type="match status" value="1"/>
</dbReference>
<dbReference type="RefSeq" id="WP_147191725.1">
    <property type="nucleotide sequence ID" value="NZ_CP042435.1"/>
</dbReference>
<accession>A0A5B8VDC9</accession>
<evidence type="ECO:0008006" key="3">
    <source>
        <dbReference type="Google" id="ProtNLM"/>
    </source>
</evidence>
<dbReference type="Proteomes" id="UP000321533">
    <property type="component" value="Chromosome"/>
</dbReference>
<name>A0A5B8VDC9_9BACT</name>